<sequence>MKKILLWTMTAALCAGQSVVAQQQAAAPQQQMEYNQKTWSQEDAQRIVQQVRHELLSLTNYGVFDSLSFSIQGKSIVLRGYASRPTLKSDAERAVKKIDGVASVINQIKVLPNSPFDDRIRVGVYTRIYSNAVLRKYTGSPVGFGMGPSVARAAGGITQDPPMGYHAIHIIVNNGHVILTGVVNNESDANIAAMQANSTPGTFSVDNDLMWPGEVPKEK</sequence>
<dbReference type="EMBL" id="LT629690">
    <property type="protein sequence ID" value="SDF67351.1"/>
    <property type="molecule type" value="Genomic_DNA"/>
</dbReference>
<keyword evidence="4" id="KW-1185">Reference proteome</keyword>
<dbReference type="OrthoDB" id="114273at2"/>
<dbReference type="InterPro" id="IPR051686">
    <property type="entry name" value="Lipoprotein_DolP"/>
</dbReference>
<accession>A0A1G7N0A0</accession>
<feature type="domain" description="BON" evidence="2">
    <location>
        <begin position="43"/>
        <end position="112"/>
    </location>
</feature>
<dbReference type="InterPro" id="IPR007055">
    <property type="entry name" value="BON_dom"/>
</dbReference>
<dbReference type="Proteomes" id="UP000182427">
    <property type="component" value="Chromosome I"/>
</dbReference>
<proteinExistence type="predicted"/>
<reference evidence="3 4" key="1">
    <citation type="submission" date="2016-10" db="EMBL/GenBank/DDBJ databases">
        <authorList>
            <person name="de Groot N.N."/>
        </authorList>
    </citation>
    <scope>NUCLEOTIDE SEQUENCE [LARGE SCALE GENOMIC DNA]</scope>
    <source>
        <strain evidence="3 4">GAS232</strain>
    </source>
</reference>
<dbReference type="PROSITE" id="PS50914">
    <property type="entry name" value="BON"/>
    <property type="match status" value="1"/>
</dbReference>
<gene>
    <name evidence="3" type="ORF">SAMN05444167_2962</name>
</gene>
<evidence type="ECO:0000256" key="1">
    <source>
        <dbReference type="SAM" id="SignalP"/>
    </source>
</evidence>
<dbReference type="Pfam" id="PF04972">
    <property type="entry name" value="BON"/>
    <property type="match status" value="2"/>
</dbReference>
<evidence type="ECO:0000313" key="4">
    <source>
        <dbReference type="Proteomes" id="UP000182427"/>
    </source>
</evidence>
<dbReference type="PANTHER" id="PTHR34606">
    <property type="entry name" value="BON DOMAIN-CONTAINING PROTEIN"/>
    <property type="match status" value="1"/>
</dbReference>
<dbReference type="RefSeq" id="WP_083345820.1">
    <property type="nucleotide sequence ID" value="NZ_LT629690.1"/>
</dbReference>
<organism evidence="3 4">
    <name type="scientific">Terriglobus roseus</name>
    <dbReference type="NCBI Taxonomy" id="392734"/>
    <lineage>
        <taxon>Bacteria</taxon>
        <taxon>Pseudomonadati</taxon>
        <taxon>Acidobacteriota</taxon>
        <taxon>Terriglobia</taxon>
        <taxon>Terriglobales</taxon>
        <taxon>Acidobacteriaceae</taxon>
        <taxon>Terriglobus</taxon>
    </lineage>
</organism>
<protein>
    <submittedName>
        <fullName evidence="3">Osmotically-inducible protein OsmY, contains BON domain</fullName>
    </submittedName>
</protein>
<dbReference type="AlphaFoldDB" id="A0A1G7N0A0"/>
<dbReference type="Gene3D" id="3.30.1340.30">
    <property type="match status" value="2"/>
</dbReference>
<name>A0A1G7N0A0_9BACT</name>
<keyword evidence="1" id="KW-0732">Signal</keyword>
<feature type="chain" id="PRO_5009242021" evidence="1">
    <location>
        <begin position="22"/>
        <end position="219"/>
    </location>
</feature>
<dbReference type="PANTHER" id="PTHR34606:SF15">
    <property type="entry name" value="BON DOMAIN-CONTAINING PROTEIN"/>
    <property type="match status" value="1"/>
</dbReference>
<evidence type="ECO:0000259" key="2">
    <source>
        <dbReference type="PROSITE" id="PS50914"/>
    </source>
</evidence>
<feature type="signal peptide" evidence="1">
    <location>
        <begin position="1"/>
        <end position="21"/>
    </location>
</feature>
<evidence type="ECO:0000313" key="3">
    <source>
        <dbReference type="EMBL" id="SDF67351.1"/>
    </source>
</evidence>